<sequence length="80" mass="8368">MPEHHPFDGLGGAMVGLMNITIPPLLNSMVPGAASLPPQHADMDIIVRAGEGTIPIETTWATRATFKAGIWTLSADGAMT</sequence>
<comment type="caution">
    <text evidence="1">The sequence shown here is derived from an EMBL/GenBank/DDBJ whole genome shotgun (WGS) entry which is preliminary data.</text>
</comment>
<evidence type="ECO:0000313" key="1">
    <source>
        <dbReference type="EMBL" id="PSJ44115.1"/>
    </source>
</evidence>
<dbReference type="AlphaFoldDB" id="A0A2P7R1N2"/>
<dbReference type="Proteomes" id="UP000240243">
    <property type="component" value="Unassembled WGS sequence"/>
</dbReference>
<accession>A0A2P7R1N2</accession>
<keyword evidence="2" id="KW-1185">Reference proteome</keyword>
<proteinExistence type="predicted"/>
<dbReference type="RefSeq" id="WP_106730567.1">
    <property type="nucleotide sequence ID" value="NZ_PXYG01000007.1"/>
</dbReference>
<dbReference type="EMBL" id="PXYG01000007">
    <property type="protein sequence ID" value="PSJ44115.1"/>
    <property type="molecule type" value="Genomic_DNA"/>
</dbReference>
<organism evidence="1 2">
    <name type="scientific">Zobellella endophytica</name>
    <dbReference type="NCBI Taxonomy" id="2116700"/>
    <lineage>
        <taxon>Bacteria</taxon>
        <taxon>Pseudomonadati</taxon>
        <taxon>Pseudomonadota</taxon>
        <taxon>Gammaproteobacteria</taxon>
        <taxon>Aeromonadales</taxon>
        <taxon>Aeromonadaceae</taxon>
        <taxon>Zobellella</taxon>
    </lineage>
</organism>
<evidence type="ECO:0000313" key="2">
    <source>
        <dbReference type="Proteomes" id="UP000240243"/>
    </source>
</evidence>
<reference evidence="1 2" key="1">
    <citation type="submission" date="2018-03" db="EMBL/GenBank/DDBJ databases">
        <title>The draft genome of Zobellella sp. 59N8.</title>
        <authorList>
            <person name="Liu L."/>
            <person name="Li L."/>
            <person name="Zhang X."/>
            <person name="Liang L."/>
            <person name="Wang T."/>
        </authorList>
    </citation>
    <scope>NUCLEOTIDE SEQUENCE [LARGE SCALE GENOMIC DNA]</scope>
    <source>
        <strain evidence="1 2">59N8</strain>
    </source>
</reference>
<gene>
    <name evidence="1" type="ORF">C7H85_15330</name>
</gene>
<name>A0A2P7R1N2_9GAMM</name>
<protein>
    <submittedName>
        <fullName evidence="1">Uncharacterized protein</fullName>
    </submittedName>
</protein>